<protein>
    <submittedName>
        <fullName evidence="2">Uncharacterized protein</fullName>
    </submittedName>
</protein>
<feature type="compositionally biased region" description="Polar residues" evidence="1">
    <location>
        <begin position="55"/>
        <end position="76"/>
    </location>
</feature>
<feature type="region of interest" description="Disordered" evidence="1">
    <location>
        <begin position="1"/>
        <end position="153"/>
    </location>
</feature>
<dbReference type="RefSeq" id="XP_008717746.1">
    <property type="nucleotide sequence ID" value="XM_008719524.1"/>
</dbReference>
<dbReference type="InParanoid" id="W2RYS0"/>
<dbReference type="GeneID" id="19972522"/>
<dbReference type="InterPro" id="IPR007727">
    <property type="entry name" value="Spo12"/>
</dbReference>
<dbReference type="STRING" id="1220924.W2RYS0"/>
<dbReference type="AlphaFoldDB" id="W2RYS0"/>
<accession>W2RYS0</accession>
<proteinExistence type="predicted"/>
<feature type="compositionally biased region" description="Low complexity" evidence="1">
    <location>
        <begin position="15"/>
        <end position="24"/>
    </location>
</feature>
<feature type="compositionally biased region" description="Low complexity" evidence="1">
    <location>
        <begin position="129"/>
        <end position="144"/>
    </location>
</feature>
<dbReference type="Proteomes" id="UP000030752">
    <property type="component" value="Unassembled WGS sequence"/>
</dbReference>
<feature type="compositionally biased region" description="Basic and acidic residues" evidence="1">
    <location>
        <begin position="25"/>
        <end position="36"/>
    </location>
</feature>
<evidence type="ECO:0000256" key="1">
    <source>
        <dbReference type="SAM" id="MobiDB-lite"/>
    </source>
</evidence>
<dbReference type="Pfam" id="PF05032">
    <property type="entry name" value="Spo12"/>
    <property type="match status" value="1"/>
</dbReference>
<reference evidence="2 3" key="1">
    <citation type="submission" date="2013-03" db="EMBL/GenBank/DDBJ databases">
        <title>The Genome Sequence of Phialophora europaea CBS 101466.</title>
        <authorList>
            <consortium name="The Broad Institute Genomics Platform"/>
            <person name="Cuomo C."/>
            <person name="de Hoog S."/>
            <person name="Gorbushina A."/>
            <person name="Walker B."/>
            <person name="Young S.K."/>
            <person name="Zeng Q."/>
            <person name="Gargeya S."/>
            <person name="Fitzgerald M."/>
            <person name="Haas B."/>
            <person name="Abouelleil A."/>
            <person name="Allen A.W."/>
            <person name="Alvarado L."/>
            <person name="Arachchi H.M."/>
            <person name="Berlin A.M."/>
            <person name="Chapman S.B."/>
            <person name="Gainer-Dewar J."/>
            <person name="Goldberg J."/>
            <person name="Griggs A."/>
            <person name="Gujja S."/>
            <person name="Hansen M."/>
            <person name="Howarth C."/>
            <person name="Imamovic A."/>
            <person name="Ireland A."/>
            <person name="Larimer J."/>
            <person name="McCowan C."/>
            <person name="Murphy C."/>
            <person name="Pearson M."/>
            <person name="Poon T.W."/>
            <person name="Priest M."/>
            <person name="Roberts A."/>
            <person name="Saif S."/>
            <person name="Shea T."/>
            <person name="Sisk P."/>
            <person name="Sykes S."/>
            <person name="Wortman J."/>
            <person name="Nusbaum C."/>
            <person name="Birren B."/>
        </authorList>
    </citation>
    <scope>NUCLEOTIDE SEQUENCE [LARGE SCALE GENOMIC DNA]</scope>
    <source>
        <strain evidence="2 3">CBS 101466</strain>
    </source>
</reference>
<dbReference type="VEuPathDB" id="FungiDB:HMPREF1541_05183"/>
<evidence type="ECO:0000313" key="2">
    <source>
        <dbReference type="EMBL" id="ETN40903.1"/>
    </source>
</evidence>
<sequence>MSPTKNAHKALAELSPNTTSPSKTSSHDQVKSKIYEPLDESNNVLKMPATASFPIHNNHTTNYISPSDAMQSPTSKKLSDLKGRRFAGAKTKQGLSGRELFAKARAQNEKNNSSGAVRPAEPISPMSLSQTDSQADSQTSAASSRSFDDDCSS</sequence>
<dbReference type="OrthoDB" id="5578329at2759"/>
<dbReference type="HOGENOM" id="CLU_132226_0_0_1"/>
<evidence type="ECO:0000313" key="3">
    <source>
        <dbReference type="Proteomes" id="UP000030752"/>
    </source>
</evidence>
<name>W2RYS0_CYPE1</name>
<organism evidence="2 3">
    <name type="scientific">Cyphellophora europaea (strain CBS 101466)</name>
    <name type="common">Phialophora europaea</name>
    <dbReference type="NCBI Taxonomy" id="1220924"/>
    <lineage>
        <taxon>Eukaryota</taxon>
        <taxon>Fungi</taxon>
        <taxon>Dikarya</taxon>
        <taxon>Ascomycota</taxon>
        <taxon>Pezizomycotina</taxon>
        <taxon>Eurotiomycetes</taxon>
        <taxon>Chaetothyriomycetidae</taxon>
        <taxon>Chaetothyriales</taxon>
        <taxon>Cyphellophoraceae</taxon>
        <taxon>Cyphellophora</taxon>
    </lineage>
</organism>
<dbReference type="EMBL" id="KB822720">
    <property type="protein sequence ID" value="ETN40903.1"/>
    <property type="molecule type" value="Genomic_DNA"/>
</dbReference>
<gene>
    <name evidence="2" type="ORF">HMPREF1541_05183</name>
</gene>
<keyword evidence="3" id="KW-1185">Reference proteome</keyword>